<dbReference type="InterPro" id="IPR011053">
    <property type="entry name" value="Single_hybrid_motif"/>
</dbReference>
<accession>A0A6G7WJE7</accession>
<dbReference type="InterPro" id="IPR000089">
    <property type="entry name" value="Biotin_lipoyl"/>
</dbReference>
<evidence type="ECO:0000313" key="7">
    <source>
        <dbReference type="Proteomes" id="UP000501830"/>
    </source>
</evidence>
<dbReference type="NCBIfam" id="TIGR00527">
    <property type="entry name" value="gcvH"/>
    <property type="match status" value="1"/>
</dbReference>
<dbReference type="RefSeq" id="WP_166063433.1">
    <property type="nucleotide sequence ID" value="NZ_CP049889.1"/>
</dbReference>
<evidence type="ECO:0000259" key="5">
    <source>
        <dbReference type="PROSITE" id="PS50968"/>
    </source>
</evidence>
<dbReference type="HAMAP" id="MF_00272">
    <property type="entry name" value="GcvH"/>
    <property type="match status" value="1"/>
</dbReference>
<dbReference type="PANTHER" id="PTHR11715:SF3">
    <property type="entry name" value="GLYCINE CLEAVAGE SYSTEM H PROTEIN-RELATED"/>
    <property type="match status" value="1"/>
</dbReference>
<evidence type="ECO:0000256" key="3">
    <source>
        <dbReference type="HAMAP-Rule" id="MF_00272"/>
    </source>
</evidence>
<proteinExistence type="inferred from homology"/>
<dbReference type="InterPro" id="IPR002930">
    <property type="entry name" value="GCV_H"/>
</dbReference>
<comment type="cofactor">
    <cofactor evidence="3">
        <name>(R)-lipoate</name>
        <dbReference type="ChEBI" id="CHEBI:83088"/>
    </cofactor>
    <text evidence="3">Binds 1 lipoyl cofactor covalently.</text>
</comment>
<dbReference type="InterPro" id="IPR017453">
    <property type="entry name" value="GCV_H_sub"/>
</dbReference>
<dbReference type="GO" id="GO:0005960">
    <property type="term" value="C:glycine cleavage complex"/>
    <property type="evidence" value="ECO:0007669"/>
    <property type="project" value="InterPro"/>
</dbReference>
<feature type="domain" description="Lipoyl-binding" evidence="5">
    <location>
        <begin position="22"/>
        <end position="104"/>
    </location>
</feature>
<dbReference type="Pfam" id="PF01597">
    <property type="entry name" value="GCV_H"/>
    <property type="match status" value="1"/>
</dbReference>
<dbReference type="GO" id="GO:0019464">
    <property type="term" value="P:glycine decarboxylation via glycine cleavage system"/>
    <property type="evidence" value="ECO:0007669"/>
    <property type="project" value="UniProtKB-UniRule"/>
</dbReference>
<dbReference type="Gene3D" id="2.40.50.100">
    <property type="match status" value="1"/>
</dbReference>
<dbReference type="Proteomes" id="UP000501830">
    <property type="component" value="Chromosome"/>
</dbReference>
<keyword evidence="2 3" id="KW-0450">Lipoyl</keyword>
<keyword evidence="7" id="KW-1185">Reference proteome</keyword>
<dbReference type="PROSITE" id="PS50968">
    <property type="entry name" value="BIOTINYL_LIPOYL"/>
    <property type="match status" value="1"/>
</dbReference>
<reference evidence="6 7" key="1">
    <citation type="journal article" date="2017" name="Int. J. Syst. Evol. Microbiol.">
        <title>Jeotgalibaca porci sp. nov. and Jeotgalibaca arthritidis sp. nov., isolated from pigs, and emended description of the genus Jeotgalibaca.</title>
        <authorList>
            <person name="Zamora L."/>
            <person name="Perez-Sancho M."/>
            <person name="Dominguez L."/>
            <person name="Fernandez-Garayzabal J.F."/>
            <person name="Vela A.I."/>
        </authorList>
    </citation>
    <scope>NUCLEOTIDE SEQUENCE [LARGE SCALE GENOMIC DNA]</scope>
    <source>
        <strain evidence="6 7">CCUG 69148</strain>
    </source>
</reference>
<evidence type="ECO:0000256" key="4">
    <source>
        <dbReference type="PIRSR" id="PIRSR617453-50"/>
    </source>
</evidence>
<dbReference type="EMBL" id="CP049889">
    <property type="protein sequence ID" value="QIK52393.1"/>
    <property type="molecule type" value="Genomic_DNA"/>
</dbReference>
<dbReference type="AlphaFoldDB" id="A0A6G7WJE7"/>
<feature type="modified residue" description="N6-lipoyllysine" evidence="3 4">
    <location>
        <position position="63"/>
    </location>
</feature>
<organism evidence="6 7">
    <name type="scientific">Jeotgalibaca porci</name>
    <dbReference type="NCBI Taxonomy" id="1868793"/>
    <lineage>
        <taxon>Bacteria</taxon>
        <taxon>Bacillati</taxon>
        <taxon>Bacillota</taxon>
        <taxon>Bacilli</taxon>
        <taxon>Lactobacillales</taxon>
        <taxon>Carnobacteriaceae</taxon>
        <taxon>Jeotgalibaca</taxon>
    </lineage>
</organism>
<evidence type="ECO:0000313" key="6">
    <source>
        <dbReference type="EMBL" id="QIK52393.1"/>
    </source>
</evidence>
<sequence length="129" mass="14374">MAEQKTYFTEEHEWVQVVEGNTVRIGITDHAQEQLGDIVFIDFIAELGEVAKGDDIVTVESVKSVSDVYAPVSGTITKQNEVLNDAPETINEAAMSEGWMVELELSDLEELEELMDLSAYETFVAEEDN</sequence>
<dbReference type="PANTHER" id="PTHR11715">
    <property type="entry name" value="GLYCINE CLEAVAGE SYSTEM H PROTEIN"/>
    <property type="match status" value="1"/>
</dbReference>
<dbReference type="InterPro" id="IPR033753">
    <property type="entry name" value="GCV_H/Fam206"/>
</dbReference>
<comment type="similarity">
    <text evidence="1 3">Belongs to the GcvH family.</text>
</comment>
<name>A0A6G7WJE7_9LACT</name>
<comment type="function">
    <text evidence="3">The glycine cleavage system catalyzes the degradation of glycine. The H protein shuttles the methylamine group of glycine from the P protein to the T protein.</text>
</comment>
<dbReference type="GO" id="GO:0005737">
    <property type="term" value="C:cytoplasm"/>
    <property type="evidence" value="ECO:0007669"/>
    <property type="project" value="TreeGrafter"/>
</dbReference>
<dbReference type="GO" id="GO:0009249">
    <property type="term" value="P:protein lipoylation"/>
    <property type="evidence" value="ECO:0007669"/>
    <property type="project" value="TreeGrafter"/>
</dbReference>
<dbReference type="SUPFAM" id="SSF51230">
    <property type="entry name" value="Single hybrid motif"/>
    <property type="match status" value="1"/>
</dbReference>
<protein>
    <recommendedName>
        <fullName evidence="3">Glycine cleavage system H protein</fullName>
    </recommendedName>
</protein>
<evidence type="ECO:0000256" key="1">
    <source>
        <dbReference type="ARBA" id="ARBA00009249"/>
    </source>
</evidence>
<evidence type="ECO:0000256" key="2">
    <source>
        <dbReference type="ARBA" id="ARBA00022823"/>
    </source>
</evidence>
<dbReference type="CDD" id="cd06848">
    <property type="entry name" value="GCS_H"/>
    <property type="match status" value="1"/>
</dbReference>
<dbReference type="GeneID" id="94553664"/>
<dbReference type="NCBIfam" id="NF002270">
    <property type="entry name" value="PRK01202.1"/>
    <property type="match status" value="1"/>
</dbReference>
<dbReference type="KEGG" id="jpo:G7058_10240"/>
<comment type="subunit">
    <text evidence="3">The glycine cleavage system is composed of four proteins: P, T, L and H.</text>
</comment>
<gene>
    <name evidence="3 6" type="primary">gcvH</name>
    <name evidence="6" type="ORF">G7058_10240</name>
</gene>